<dbReference type="AlphaFoldDB" id="A0ABD0Y5W7"/>
<gene>
    <name evidence="1" type="ORF">AAG570_003136</name>
</gene>
<accession>A0ABD0Y5W7</accession>
<name>A0ABD0Y5W7_9HEMI</name>
<protein>
    <submittedName>
        <fullName evidence="1">Uncharacterized protein</fullName>
    </submittedName>
</protein>
<reference evidence="1 2" key="1">
    <citation type="submission" date="2024-07" db="EMBL/GenBank/DDBJ databases">
        <title>Chromosome-level genome assembly of the water stick insect Ranatra chinensis (Heteroptera: Nepidae).</title>
        <authorList>
            <person name="Liu X."/>
        </authorList>
    </citation>
    <scope>NUCLEOTIDE SEQUENCE [LARGE SCALE GENOMIC DNA]</scope>
    <source>
        <strain evidence="1">Cailab_2021Rc</strain>
        <tissue evidence="1">Muscle</tissue>
    </source>
</reference>
<evidence type="ECO:0000313" key="2">
    <source>
        <dbReference type="Proteomes" id="UP001558652"/>
    </source>
</evidence>
<comment type="caution">
    <text evidence="1">The sequence shown here is derived from an EMBL/GenBank/DDBJ whole genome shotgun (WGS) entry which is preliminary data.</text>
</comment>
<proteinExistence type="predicted"/>
<organism evidence="1 2">
    <name type="scientific">Ranatra chinensis</name>
    <dbReference type="NCBI Taxonomy" id="642074"/>
    <lineage>
        <taxon>Eukaryota</taxon>
        <taxon>Metazoa</taxon>
        <taxon>Ecdysozoa</taxon>
        <taxon>Arthropoda</taxon>
        <taxon>Hexapoda</taxon>
        <taxon>Insecta</taxon>
        <taxon>Pterygota</taxon>
        <taxon>Neoptera</taxon>
        <taxon>Paraneoptera</taxon>
        <taxon>Hemiptera</taxon>
        <taxon>Heteroptera</taxon>
        <taxon>Panheteroptera</taxon>
        <taxon>Nepomorpha</taxon>
        <taxon>Nepidae</taxon>
        <taxon>Ranatrinae</taxon>
        <taxon>Ranatra</taxon>
    </lineage>
</organism>
<dbReference type="Proteomes" id="UP001558652">
    <property type="component" value="Unassembled WGS sequence"/>
</dbReference>
<evidence type="ECO:0000313" key="1">
    <source>
        <dbReference type="EMBL" id="KAL1122810.1"/>
    </source>
</evidence>
<sequence length="528" mass="60634">MDSRLPSFLRNNFICFVEKSEPEPGGDSSGYLFVHKSGELVEVVCPFVGRKLKFEECLGRVTQNSKILRFISYYPLVINYLVSVGDVVYVIECDKDLRVVKKFDDVIGVEVADLCRIGRPLVSLKFRNRGKQELLDVNKGLHYFGNSETDQIRIGDLPIQLCINESETFLTKRIRINQKLIMFLKGICKRCLFAPSEIKSLEYLMYDFNYWRCLETPGKCTVKLSLGDPWTLTLENKLIVGVPLKNISWNAITDLEVYLYKPSVKYRTVLLMDKAESGTSYVISSSLSPRSRGVLMLLFDIDELQMTNFLVSSVILYDKLKVQSTLNLEVKLLELMKVSDEISFKSFEKEVIMVLIATAISEEIIFYFPNSESVLMNTLQKFGFNTTINGFLIFPPDSSHILRCSVIKVCKKSSFENFIKLVLYCRDECQYSLLVTILQNILSKGGFQLLPKEKELHQGLIMCLTQELKCLRSYLIDTLPRLEMPGGRAKSTFSLDVNKYLKLLEFEKYTDIALSNYSKSKMLFEWES</sequence>
<dbReference type="EMBL" id="JBFDAA010000013">
    <property type="protein sequence ID" value="KAL1122810.1"/>
    <property type="molecule type" value="Genomic_DNA"/>
</dbReference>
<keyword evidence="2" id="KW-1185">Reference proteome</keyword>